<organism evidence="2 3">
    <name type="scientific">Flavisolibacter ginsengisoli DSM 18119</name>
    <dbReference type="NCBI Taxonomy" id="1121884"/>
    <lineage>
        <taxon>Bacteria</taxon>
        <taxon>Pseudomonadati</taxon>
        <taxon>Bacteroidota</taxon>
        <taxon>Chitinophagia</taxon>
        <taxon>Chitinophagales</taxon>
        <taxon>Chitinophagaceae</taxon>
        <taxon>Flavisolibacter</taxon>
    </lineage>
</organism>
<evidence type="ECO:0000256" key="1">
    <source>
        <dbReference type="SAM" id="Phobius"/>
    </source>
</evidence>
<evidence type="ECO:0000313" key="2">
    <source>
        <dbReference type="EMBL" id="SHF94685.1"/>
    </source>
</evidence>
<accession>A0A1M5FT27</accession>
<keyword evidence="3" id="KW-1185">Reference proteome</keyword>
<reference evidence="2 3" key="1">
    <citation type="submission" date="2016-11" db="EMBL/GenBank/DDBJ databases">
        <authorList>
            <person name="Jaros S."/>
            <person name="Januszkiewicz K."/>
            <person name="Wedrychowicz H."/>
        </authorList>
    </citation>
    <scope>NUCLEOTIDE SEQUENCE [LARGE SCALE GENOMIC DNA]</scope>
    <source>
        <strain evidence="2 3">DSM 18119</strain>
    </source>
</reference>
<proteinExistence type="predicted"/>
<keyword evidence="1" id="KW-1133">Transmembrane helix</keyword>
<dbReference type="Proteomes" id="UP000184048">
    <property type="component" value="Unassembled WGS sequence"/>
</dbReference>
<protein>
    <submittedName>
        <fullName evidence="2">Uncharacterized protein</fullName>
    </submittedName>
</protein>
<sequence>MLRILKCYIFIVLVMRPFITILFIFATSFTYGQQLAQVTFTNARSLAYFSILTDQDVLVRITEDGKIIEWGTEILSDRGNYYAQKLQPFLARVEYYDAGADSAYRGKVKSIGTTNVTYYDSYEETTRRGKLKTMGMMNFDYYSMYDDKGTRGKLKFAGDLLLDYYGSYEDESLRGKLKSIGNIPISWVTVFDDRYNAGKIKSAGSVSYQWYSQYDLAHGALKSNNYRTWSGGILFILR</sequence>
<dbReference type="AlphaFoldDB" id="A0A1M5FT27"/>
<name>A0A1M5FT27_9BACT</name>
<gene>
    <name evidence="2" type="ORF">SAMN02745131_03942</name>
</gene>
<evidence type="ECO:0000313" key="3">
    <source>
        <dbReference type="Proteomes" id="UP000184048"/>
    </source>
</evidence>
<feature type="transmembrane region" description="Helical" evidence="1">
    <location>
        <begin position="7"/>
        <end position="31"/>
    </location>
</feature>
<keyword evidence="1" id="KW-0812">Transmembrane</keyword>
<dbReference type="EMBL" id="FQUU01000024">
    <property type="protein sequence ID" value="SHF94685.1"/>
    <property type="molecule type" value="Genomic_DNA"/>
</dbReference>
<keyword evidence="1" id="KW-0472">Membrane</keyword>